<protein>
    <submittedName>
        <fullName evidence="1">Uncharacterized protein</fullName>
    </submittedName>
</protein>
<dbReference type="EMBL" id="OY882859">
    <property type="protein sequence ID" value="CAK6441687.1"/>
    <property type="molecule type" value="Genomic_DNA"/>
</dbReference>
<keyword evidence="2" id="KW-1185">Reference proteome</keyword>
<evidence type="ECO:0000313" key="2">
    <source>
        <dbReference type="Proteomes" id="UP001314169"/>
    </source>
</evidence>
<gene>
    <name evidence="1" type="ORF">MPIPNATIZW_LOCUS9993</name>
</gene>
<organism evidence="1 2">
    <name type="scientific">Pipistrellus nathusii</name>
    <name type="common">Nathusius' pipistrelle</name>
    <dbReference type="NCBI Taxonomy" id="59473"/>
    <lineage>
        <taxon>Eukaryota</taxon>
        <taxon>Metazoa</taxon>
        <taxon>Chordata</taxon>
        <taxon>Craniata</taxon>
        <taxon>Vertebrata</taxon>
        <taxon>Euteleostomi</taxon>
        <taxon>Mammalia</taxon>
        <taxon>Eutheria</taxon>
        <taxon>Laurasiatheria</taxon>
        <taxon>Chiroptera</taxon>
        <taxon>Yangochiroptera</taxon>
        <taxon>Vespertilionidae</taxon>
        <taxon>Pipistrellus</taxon>
    </lineage>
</organism>
<accession>A0ABN9ZZQ2</accession>
<proteinExistence type="predicted"/>
<name>A0ABN9ZZQ2_PIPNA</name>
<sequence length="102" mass="11494">MSLVKLIHIIGRLKTCLWHVGGRHGRQKEKKEMCILCNPGRSIKLGAVRERFLIDLLKFCFALHHVSGGGICVRGCRDGTCLPFLWVFACLAKRSPHTLARL</sequence>
<dbReference type="Proteomes" id="UP001314169">
    <property type="component" value="Chromosome 2"/>
</dbReference>
<evidence type="ECO:0000313" key="1">
    <source>
        <dbReference type="EMBL" id="CAK6441687.1"/>
    </source>
</evidence>
<reference evidence="1" key="1">
    <citation type="submission" date="2023-12" db="EMBL/GenBank/DDBJ databases">
        <authorList>
            <person name="Brown T."/>
        </authorList>
    </citation>
    <scope>NUCLEOTIDE SEQUENCE</scope>
</reference>